<evidence type="ECO:0000259" key="2">
    <source>
        <dbReference type="PROSITE" id="PS50041"/>
    </source>
</evidence>
<dbReference type="Pfam" id="PF00059">
    <property type="entry name" value="Lectin_C"/>
    <property type="match status" value="1"/>
</dbReference>
<protein>
    <submittedName>
        <fullName evidence="4">Uncharacterized protein LOC129926903</fullName>
    </submittedName>
</protein>
<name>A0A9W3AQB0_BIOGL</name>
<dbReference type="PROSITE" id="PS50041">
    <property type="entry name" value="C_TYPE_LECTIN_2"/>
    <property type="match status" value="1"/>
</dbReference>
<evidence type="ECO:0000313" key="3">
    <source>
        <dbReference type="Proteomes" id="UP001165740"/>
    </source>
</evidence>
<feature type="signal peptide" evidence="1">
    <location>
        <begin position="1"/>
        <end position="21"/>
    </location>
</feature>
<organism evidence="3 4">
    <name type="scientific">Biomphalaria glabrata</name>
    <name type="common">Bloodfluke planorb</name>
    <name type="synonym">Freshwater snail</name>
    <dbReference type="NCBI Taxonomy" id="6526"/>
    <lineage>
        <taxon>Eukaryota</taxon>
        <taxon>Metazoa</taxon>
        <taxon>Spiralia</taxon>
        <taxon>Lophotrochozoa</taxon>
        <taxon>Mollusca</taxon>
        <taxon>Gastropoda</taxon>
        <taxon>Heterobranchia</taxon>
        <taxon>Euthyneura</taxon>
        <taxon>Panpulmonata</taxon>
        <taxon>Hygrophila</taxon>
        <taxon>Lymnaeoidea</taxon>
        <taxon>Planorbidae</taxon>
        <taxon>Biomphalaria</taxon>
    </lineage>
</organism>
<dbReference type="SUPFAM" id="SSF56436">
    <property type="entry name" value="C-type lectin-like"/>
    <property type="match status" value="1"/>
</dbReference>
<feature type="domain" description="C-type lectin" evidence="2">
    <location>
        <begin position="235"/>
        <end position="347"/>
    </location>
</feature>
<dbReference type="InterPro" id="IPR016187">
    <property type="entry name" value="CTDL_fold"/>
</dbReference>
<reference evidence="4" key="1">
    <citation type="submission" date="2025-08" db="UniProtKB">
        <authorList>
            <consortium name="RefSeq"/>
        </authorList>
    </citation>
    <scope>IDENTIFICATION</scope>
</reference>
<dbReference type="InterPro" id="IPR016186">
    <property type="entry name" value="C-type_lectin-like/link_sf"/>
</dbReference>
<feature type="chain" id="PRO_5040811928" evidence="1">
    <location>
        <begin position="22"/>
        <end position="366"/>
    </location>
</feature>
<dbReference type="CDD" id="cd00037">
    <property type="entry name" value="CLECT"/>
    <property type="match status" value="1"/>
</dbReference>
<evidence type="ECO:0000256" key="1">
    <source>
        <dbReference type="SAM" id="SignalP"/>
    </source>
</evidence>
<dbReference type="AlphaFoldDB" id="A0A9W3AQB0"/>
<accession>A0A9W3AQB0</accession>
<dbReference type="Gene3D" id="3.10.100.10">
    <property type="entry name" value="Mannose-Binding Protein A, subunit A"/>
    <property type="match status" value="1"/>
</dbReference>
<proteinExistence type="predicted"/>
<keyword evidence="3" id="KW-1185">Reference proteome</keyword>
<dbReference type="Proteomes" id="UP001165740">
    <property type="component" value="Chromosome 6"/>
</dbReference>
<dbReference type="GeneID" id="129926903"/>
<evidence type="ECO:0000313" key="4">
    <source>
        <dbReference type="RefSeq" id="XP_055889411.1"/>
    </source>
</evidence>
<keyword evidence="1" id="KW-0732">Signal</keyword>
<dbReference type="RefSeq" id="XP_055889411.1">
    <property type="nucleotide sequence ID" value="XM_056033436.1"/>
</dbReference>
<sequence length="366" mass="41775">MNYFKIYSLTLFLIFIHKKDAYIIIDQSPANVRFDSITTLSTRCTFLRDESTNIVHPLAIVLAQSKNLDNIFQNIASVFLCSDPLKIKERSENVKVDGKINGSSSYLQYEVHFPTSIDFGFYRCTVSGLDRSYDVIHEIKVSEIQSSSSTVSELLAENRKLVDRVTKLENQVKVFSDSCVKSTDLQRFQNDITQENDEKFKDVHNTLSLLNDSNHFLASTHNSSKEIMFRAQFTFENSTYYLSRFGVDRFHSAEIVCATYGGYLAEIDTASEYNVIVHSIKLHVQKESPFIGLVTDGSSNNWIYSFSRTPATYLLWNPNGDPSIGKNENCVILSPTYGFTMANIPCNNYLNMPWHYLCEVTPQKFT</sequence>
<gene>
    <name evidence="4" type="primary">LOC129926903</name>
</gene>
<dbReference type="SMART" id="SM00034">
    <property type="entry name" value="CLECT"/>
    <property type="match status" value="1"/>
</dbReference>
<dbReference type="InterPro" id="IPR001304">
    <property type="entry name" value="C-type_lectin-like"/>
</dbReference>